<dbReference type="PANTHER" id="PTHR23525">
    <property type="entry name" value="TRANSPORTER, PUTATIVE-RELATED"/>
    <property type="match status" value="1"/>
</dbReference>
<feature type="transmembrane region" description="Helical" evidence="3">
    <location>
        <begin position="438"/>
        <end position="462"/>
    </location>
</feature>
<gene>
    <name evidence="5" type="ORF">Cvel_18977</name>
</gene>
<keyword evidence="3" id="KW-1133">Transmembrane helix</keyword>
<dbReference type="PANTHER" id="PTHR23525:SF1">
    <property type="entry name" value="NODULIN-LIKE DOMAIN-CONTAINING PROTEIN"/>
    <property type="match status" value="1"/>
</dbReference>
<name>A0A0G4FVK9_9ALVE</name>
<dbReference type="PhylomeDB" id="A0A0G4FVK9"/>
<evidence type="ECO:0000259" key="4">
    <source>
        <dbReference type="PROSITE" id="PS50850"/>
    </source>
</evidence>
<evidence type="ECO:0000313" key="5">
    <source>
        <dbReference type="EMBL" id="CEM19154.1"/>
    </source>
</evidence>
<comment type="subcellular location">
    <subcellularLocation>
        <location evidence="1">Membrane</location>
        <topology evidence="1">Multi-pass membrane protein</topology>
    </subcellularLocation>
</comment>
<dbReference type="SUPFAM" id="SSF103473">
    <property type="entry name" value="MFS general substrate transporter"/>
    <property type="match status" value="1"/>
</dbReference>
<accession>A0A0G4FVK9</accession>
<dbReference type="GO" id="GO:0022857">
    <property type="term" value="F:transmembrane transporter activity"/>
    <property type="evidence" value="ECO:0007669"/>
    <property type="project" value="InterPro"/>
</dbReference>
<keyword evidence="3" id="KW-0812">Transmembrane</keyword>
<feature type="region of interest" description="Disordered" evidence="2">
    <location>
        <begin position="281"/>
        <end position="417"/>
    </location>
</feature>
<dbReference type="VEuPathDB" id="CryptoDB:Cvel_18977"/>
<feature type="transmembrane region" description="Helical" evidence="3">
    <location>
        <begin position="590"/>
        <end position="615"/>
    </location>
</feature>
<evidence type="ECO:0000256" key="2">
    <source>
        <dbReference type="SAM" id="MobiDB-lite"/>
    </source>
</evidence>
<reference evidence="5" key="1">
    <citation type="submission" date="2014-11" db="EMBL/GenBank/DDBJ databases">
        <authorList>
            <person name="Otto D Thomas"/>
            <person name="Naeem Raeece"/>
        </authorList>
    </citation>
    <scope>NUCLEOTIDE SEQUENCE</scope>
</reference>
<dbReference type="InterPro" id="IPR020846">
    <property type="entry name" value="MFS_dom"/>
</dbReference>
<evidence type="ECO:0000256" key="1">
    <source>
        <dbReference type="ARBA" id="ARBA00004141"/>
    </source>
</evidence>
<dbReference type="Gene3D" id="1.20.1250.20">
    <property type="entry name" value="MFS general substrate transporter like domains"/>
    <property type="match status" value="2"/>
</dbReference>
<feature type="compositionally biased region" description="Low complexity" evidence="2">
    <location>
        <begin position="637"/>
        <end position="650"/>
    </location>
</feature>
<feature type="domain" description="Major facilitator superfamily (MFS) profile" evidence="4">
    <location>
        <begin position="436"/>
        <end position="668"/>
    </location>
</feature>
<dbReference type="Pfam" id="PF07690">
    <property type="entry name" value="MFS_1"/>
    <property type="match status" value="1"/>
</dbReference>
<dbReference type="GO" id="GO:0016020">
    <property type="term" value="C:membrane"/>
    <property type="evidence" value="ECO:0007669"/>
    <property type="project" value="UniProtKB-SubCell"/>
</dbReference>
<dbReference type="AlphaFoldDB" id="A0A0G4FVK9"/>
<feature type="transmembrane region" description="Helical" evidence="3">
    <location>
        <begin position="103"/>
        <end position="125"/>
    </location>
</feature>
<feature type="compositionally biased region" description="Low complexity" evidence="2">
    <location>
        <begin position="368"/>
        <end position="396"/>
    </location>
</feature>
<proteinExistence type="predicted"/>
<keyword evidence="3" id="KW-0472">Membrane</keyword>
<feature type="transmembrane region" description="Helical" evidence="3">
    <location>
        <begin position="199"/>
        <end position="222"/>
    </location>
</feature>
<feature type="transmembrane region" description="Helical" evidence="3">
    <location>
        <begin position="507"/>
        <end position="533"/>
    </location>
</feature>
<dbReference type="InterPro" id="IPR036259">
    <property type="entry name" value="MFS_trans_sf"/>
</dbReference>
<feature type="transmembrane region" description="Helical" evidence="3">
    <location>
        <begin position="79"/>
        <end position="96"/>
    </location>
</feature>
<feature type="region of interest" description="Disordered" evidence="2">
    <location>
        <begin position="630"/>
        <end position="668"/>
    </location>
</feature>
<dbReference type="InterPro" id="IPR011701">
    <property type="entry name" value="MFS"/>
</dbReference>
<feature type="compositionally biased region" description="Low complexity" evidence="2">
    <location>
        <begin position="344"/>
        <end position="353"/>
    </location>
</feature>
<organism evidence="5">
    <name type="scientific">Chromera velia CCMP2878</name>
    <dbReference type="NCBI Taxonomy" id="1169474"/>
    <lineage>
        <taxon>Eukaryota</taxon>
        <taxon>Sar</taxon>
        <taxon>Alveolata</taxon>
        <taxon>Colpodellida</taxon>
        <taxon>Chromeraceae</taxon>
        <taxon>Chromera</taxon>
    </lineage>
</organism>
<feature type="compositionally biased region" description="Polar residues" evidence="2">
    <location>
        <begin position="281"/>
        <end position="293"/>
    </location>
</feature>
<feature type="transmembrane region" description="Helical" evidence="3">
    <location>
        <begin position="131"/>
        <end position="154"/>
    </location>
</feature>
<evidence type="ECO:0000256" key="3">
    <source>
        <dbReference type="SAM" id="Phobius"/>
    </source>
</evidence>
<feature type="transmembrane region" description="Helical" evidence="3">
    <location>
        <begin position="474"/>
        <end position="495"/>
    </location>
</feature>
<dbReference type="EMBL" id="CDMZ01000667">
    <property type="protein sequence ID" value="CEM19154.1"/>
    <property type="molecule type" value="Genomic_DNA"/>
</dbReference>
<dbReference type="PROSITE" id="PS50850">
    <property type="entry name" value="MFS"/>
    <property type="match status" value="1"/>
</dbReference>
<feature type="compositionally biased region" description="Basic residues" evidence="2">
    <location>
        <begin position="404"/>
        <end position="417"/>
    </location>
</feature>
<protein>
    <recommendedName>
        <fullName evidence="4">Major facilitator superfamily (MFS) profile domain-containing protein</fullName>
    </recommendedName>
</protein>
<feature type="transmembrane region" description="Helical" evidence="3">
    <location>
        <begin position="39"/>
        <end position="59"/>
    </location>
</feature>
<feature type="region of interest" description="Disordered" evidence="2">
    <location>
        <begin position="231"/>
        <end position="254"/>
    </location>
</feature>
<feature type="transmembrane region" description="Helical" evidence="3">
    <location>
        <begin position="175"/>
        <end position="193"/>
    </location>
</feature>
<sequence length="668" mass="71626">MEDSTPSNSRQVVLLPRASTERQDEEERFAKNRKNNLKLTLFVSALITTLLAVAQGAIFDSYVFLLSHGKNEAVGITESILGLVSLVSALPLALLVDRYDRVLLCKVAGALGFVSIGAFVTVLYFHSIFGIRLALVLWGLFWELLFSSTGAIFADSVEEGARAKWFARKGLTESAFVAVGPGLMYLFFCIWGDKWDIDLIVIPLILGNLLFGPVACSLLFLYRQPFSPAEGEEEAEGSRRANGEMRSFGDGAVGDDNVTRLPSAASMHVSGNSSTHWGTVTASASAVSPTDARSLSGCAATSDGSPREEETDDSASPFYGDASPSGAPFLQKDNGKTRGGEGEAAGPSAEHPGVSLLRAEARRVESLSTETEGQQHGQQQHLSASAASASTPTGSGVREGGGSRGRRRTRAGIWGRRGRGRGGNEVVVLTGWDQCVPFLVATSNFVACIGAGMTVKFFPLFFQNDYSFTPKQSSLLFFTYPLSVALFIKAAELAAKRFGRVPVSVVSNILGASCLIGLAYVRSLPLLVAIFLMRGGLSNGTNPLDKSILMDYTPSKHRGKWNAVESLTGMTWSGSAFLGGWLADFQDYRFAFGVTAGLYFLAVAIFIPLLWIVPLKEDDLKEQRRLAAEERQRAERANGSGSAEGEAGQEGVKKKLTDEEASTMVGVV</sequence>